<dbReference type="PANTHER" id="PTHR23509">
    <property type="entry name" value="PA-PL1 PHOSPHOLIPASE FAMILY"/>
    <property type="match status" value="1"/>
</dbReference>
<evidence type="ECO:0000313" key="4">
    <source>
        <dbReference type="Proteomes" id="UP000038830"/>
    </source>
</evidence>
<dbReference type="Proteomes" id="UP000094389">
    <property type="component" value="Unassembled WGS sequence"/>
</dbReference>
<accession>A0A0H5C3F3</accession>
<dbReference type="OrthoDB" id="69269at2759"/>
<dbReference type="InterPro" id="IPR057826">
    <property type="entry name" value="WWE_C20G8.02"/>
</dbReference>
<dbReference type="Pfam" id="PF02862">
    <property type="entry name" value="DDHD"/>
    <property type="match status" value="1"/>
</dbReference>
<evidence type="ECO:0000313" key="3">
    <source>
        <dbReference type="EMBL" id="ODV75249.1"/>
    </source>
</evidence>
<proteinExistence type="predicted"/>
<name>A0A0H5C3F3_CYBJN</name>
<feature type="domain" description="DDHD" evidence="1">
    <location>
        <begin position="476"/>
        <end position="676"/>
    </location>
</feature>
<dbReference type="Proteomes" id="UP000038830">
    <property type="component" value="Unassembled WGS sequence"/>
</dbReference>
<reference evidence="2" key="1">
    <citation type="submission" date="2014-12" db="EMBL/GenBank/DDBJ databases">
        <authorList>
            <person name="Jaenicke S."/>
        </authorList>
    </citation>
    <scope>NUCLEOTIDE SEQUENCE [LARGE SCALE GENOMIC DNA]</scope>
    <source>
        <strain evidence="2">CBS1600</strain>
    </source>
</reference>
<gene>
    <name evidence="2" type="ORF">BN1211_2764</name>
    <name evidence="3" type="ORF">CYBJADRAFT_123834</name>
</gene>
<evidence type="ECO:0000313" key="2">
    <source>
        <dbReference type="EMBL" id="CEP22406.1"/>
    </source>
</evidence>
<dbReference type="GO" id="GO:0004620">
    <property type="term" value="F:phospholipase activity"/>
    <property type="evidence" value="ECO:0007669"/>
    <property type="project" value="TreeGrafter"/>
</dbReference>
<dbReference type="PROSITE" id="PS51043">
    <property type="entry name" value="DDHD"/>
    <property type="match status" value="1"/>
</dbReference>
<accession>A0A1E4S6X5</accession>
<dbReference type="EMBL" id="KV453926">
    <property type="protein sequence ID" value="ODV75249.1"/>
    <property type="molecule type" value="Genomic_DNA"/>
</dbReference>
<dbReference type="InterPro" id="IPR058055">
    <property type="entry name" value="PA-PLA1"/>
</dbReference>
<evidence type="ECO:0000259" key="1">
    <source>
        <dbReference type="PROSITE" id="PS51043"/>
    </source>
</evidence>
<reference evidence="3 5" key="3">
    <citation type="journal article" date="2016" name="Proc. Natl. Acad. Sci. U.S.A.">
        <title>Comparative genomics of biotechnologically important yeasts.</title>
        <authorList>
            <person name="Riley R."/>
            <person name="Haridas S."/>
            <person name="Wolfe K.H."/>
            <person name="Lopes M.R."/>
            <person name="Hittinger C.T."/>
            <person name="Goeker M."/>
            <person name="Salamov A.A."/>
            <person name="Wisecaver J.H."/>
            <person name="Long T.M."/>
            <person name="Calvey C.H."/>
            <person name="Aerts A.L."/>
            <person name="Barry K.W."/>
            <person name="Choi C."/>
            <person name="Clum A."/>
            <person name="Coughlan A.Y."/>
            <person name="Deshpande S."/>
            <person name="Douglass A.P."/>
            <person name="Hanson S.J."/>
            <person name="Klenk H.-P."/>
            <person name="LaButti K.M."/>
            <person name="Lapidus A."/>
            <person name="Lindquist E.A."/>
            <person name="Lipzen A.M."/>
            <person name="Meier-Kolthoff J.P."/>
            <person name="Ohm R.A."/>
            <person name="Otillar R.P."/>
            <person name="Pangilinan J.L."/>
            <person name="Peng Y."/>
            <person name="Rokas A."/>
            <person name="Rosa C.A."/>
            <person name="Scheuner C."/>
            <person name="Sibirny A.A."/>
            <person name="Slot J.C."/>
            <person name="Stielow J.B."/>
            <person name="Sun H."/>
            <person name="Kurtzman C.P."/>
            <person name="Blackwell M."/>
            <person name="Grigoriev I.V."/>
            <person name="Jeffries T.W."/>
        </authorList>
    </citation>
    <scope>NUCLEOTIDE SEQUENCE [LARGE SCALE GENOMIC DNA]</scope>
    <source>
        <strain evidence="5">ATCC 18201 / CBS 1600 / BCRC 20928 / JCM 3617 / NBRC 0987 / NRRL Y-1542</strain>
        <strain evidence="3">NRRL Y-1542</strain>
    </source>
</reference>
<reference evidence="4" key="2">
    <citation type="journal article" date="2015" name="J. Biotechnol.">
        <title>The structure of the Cyberlindnera jadinii genome and its relation to Candida utilis analyzed by the occurrence of single nucleotide polymorphisms.</title>
        <authorList>
            <person name="Rupp O."/>
            <person name="Brinkrolf K."/>
            <person name="Buerth C."/>
            <person name="Kunigo M."/>
            <person name="Schneider J."/>
            <person name="Jaenicke S."/>
            <person name="Goesmann A."/>
            <person name="Puehler A."/>
            <person name="Jaeger K.-E."/>
            <person name="Ernst J.F."/>
        </authorList>
    </citation>
    <scope>NUCLEOTIDE SEQUENCE [LARGE SCALE GENOMIC DNA]</scope>
    <source>
        <strain evidence="4">ATCC 18201 / CBS 1600 / BCRC 20928 / JCM 3617 / NBRC 0987 / NRRL Y-1542</strain>
    </source>
</reference>
<dbReference type="InterPro" id="IPR029058">
    <property type="entry name" value="AB_hydrolase_fold"/>
</dbReference>
<dbReference type="GO" id="GO:0005737">
    <property type="term" value="C:cytoplasm"/>
    <property type="evidence" value="ECO:0007669"/>
    <property type="project" value="TreeGrafter"/>
</dbReference>
<dbReference type="InterPro" id="IPR004177">
    <property type="entry name" value="DDHD_dom"/>
</dbReference>
<dbReference type="SMART" id="SM01127">
    <property type="entry name" value="DDHD"/>
    <property type="match status" value="1"/>
</dbReference>
<dbReference type="AlphaFoldDB" id="A0A0H5C3F3"/>
<evidence type="ECO:0000313" key="5">
    <source>
        <dbReference type="Proteomes" id="UP000094389"/>
    </source>
</evidence>
<dbReference type="Pfam" id="PF23463">
    <property type="entry name" value="WWE_2"/>
    <property type="match status" value="1"/>
</dbReference>
<dbReference type="EMBL" id="CDQK01000003">
    <property type="protein sequence ID" value="CEP22406.1"/>
    <property type="molecule type" value="Genomic_DNA"/>
</dbReference>
<dbReference type="InterPro" id="IPR055555">
    <property type="entry name" value="PA-PLA1_DUF7131"/>
</dbReference>
<keyword evidence="5" id="KW-1185">Reference proteome</keyword>
<dbReference type="GO" id="GO:0046872">
    <property type="term" value="F:metal ion binding"/>
    <property type="evidence" value="ECO:0007669"/>
    <property type="project" value="InterPro"/>
</dbReference>
<protein>
    <submittedName>
        <fullName evidence="3">DDHD-domain-containing protein</fullName>
    </submittedName>
</protein>
<dbReference type="PANTHER" id="PTHR23509:SF10">
    <property type="entry name" value="LD21067P"/>
    <property type="match status" value="1"/>
</dbReference>
<dbReference type="Pfam" id="PF23465">
    <property type="entry name" value="DUF7131"/>
    <property type="match status" value="1"/>
</dbReference>
<dbReference type="OMA" id="HIQRGYS"/>
<dbReference type="STRING" id="983966.A0A0H5C3F3"/>
<dbReference type="SUPFAM" id="SSF53474">
    <property type="entry name" value="alpha/beta-Hydrolases"/>
    <property type="match status" value="1"/>
</dbReference>
<sequence length="695" mass="79199">MVFALPPIGTVFKQRFTPSDQLRALSSLAKLAKDPLAPPLRIRWFYATDIPESMPPYFKYTKVGEPKKFSAFSEADSNRLEKEYQRLLNKEPFRNIISVNEDLLFEVDLESRTMYPVYWEGAVYQVRRGGWFTTEAQPVPEELADKLERGYCVMRPYESEDDIEKVNPLSKKNVADDVYELPGGRKVLYADSSYAYVLDEGYGGMMQLNFLKAVKSLPAIGAQLLKRGFGTPEAEKEKDGDEQPDEFGLASFDVIADLFNTGKSVNEVDTSKALELEMKDYKSDDEDGAMSDTDDEQPQERQIDHLIFCVHGIGQMLGTKYQNVNFVHTVNIMRKNLKKVYSQSNEMQECVGDPTNCRVQVLPISWRQKLSFNNDDDVSETLPSLNDITVSELRPMRNMMGSVLFDILLYYEPQYLSQIYHQVIYESNRQYDIFKKRHPDFKGKVSIIGHSLGSCIALDILTKQPDIPDPSDPDQLHFKVENYFAIGSPAGLFNLLKGYNIGPRSTLGQSTDKVLTLACNNYYNIFHPCDPVGYRVEPLVMKEMKKYEAESIPFMIEDFNKQLSTLAQFSDNFRTKVMATAADSWSSQWSSYMGQRKDQQQQADVTKEAVKKATGEVVEMTPEQLKVFTALNYNGRVDFALQQGYLDFSIVSGLTAHVSYFEDENVAAFILKEAMAPHELVKEKKMKTLILDETD</sequence>
<organism evidence="2 4">
    <name type="scientific">Cyberlindnera jadinii (strain ATCC 18201 / CBS 1600 / BCRC 20928 / JCM 3617 / NBRC 0987 / NRRL Y-1542)</name>
    <name type="common">Torula yeast</name>
    <name type="synonym">Candida utilis</name>
    <dbReference type="NCBI Taxonomy" id="983966"/>
    <lineage>
        <taxon>Eukaryota</taxon>
        <taxon>Fungi</taxon>
        <taxon>Dikarya</taxon>
        <taxon>Ascomycota</taxon>
        <taxon>Saccharomycotina</taxon>
        <taxon>Saccharomycetes</taxon>
        <taxon>Phaffomycetales</taxon>
        <taxon>Phaffomycetaceae</taxon>
        <taxon>Cyberlindnera</taxon>
    </lineage>
</organism>